<keyword evidence="4" id="KW-1185">Reference proteome</keyword>
<dbReference type="InterPro" id="IPR013785">
    <property type="entry name" value="Aldolase_TIM"/>
</dbReference>
<evidence type="ECO:0000313" key="3">
    <source>
        <dbReference type="EMBL" id="UMO77292.1"/>
    </source>
</evidence>
<evidence type="ECO:0000256" key="2">
    <source>
        <dbReference type="ARBA" id="ARBA00023239"/>
    </source>
</evidence>
<dbReference type="EMBL" id="OL702939">
    <property type="protein sequence ID" value="UMO77292.1"/>
    <property type="molecule type" value="Genomic_DNA"/>
</dbReference>
<keyword evidence="1" id="KW-0408">Iron</keyword>
<keyword evidence="1" id="KW-0411">Iron-sulfur</keyword>
<protein>
    <submittedName>
        <fullName evidence="3">Queuosine biosynthesis protein radical SAM</fullName>
    </submittedName>
</protein>
<sequence length="298" mass="34090">MAKFEVSEVFMSLEGEAQFTFHPTAYIRFARCNLSCPFFNNPEREKTPTGYAPLTFDPKDYSKLEDIPLITKGCDSQYAVNPIFAHMWKKLEADELVDELLSVIPGNKLVYDTGLPVIVSLTGGEPTLKWKQLPEIMFHEKMKDCKHFLVETNCAVPFKDEFISQIHKWLSEDPKRMWTWSNSPKLNSSGHTRSEAIKPAIALMQMALKNSNQHGQVNQYFKFVVDGSETDYAEVKEVMEVYYAAGLDRTTPIWIMPQACTQEQQAELARSVARRCMVEGWLYSHRVQNDLWGNGVGT</sequence>
<dbReference type="Gene3D" id="3.20.20.70">
    <property type="entry name" value="Aldolase class I"/>
    <property type="match status" value="1"/>
</dbReference>
<dbReference type="PANTHER" id="PTHR42836:SF1">
    <property type="entry name" value="7-CARBOXY-7-DEAZAGUANINE SYNTHASE"/>
    <property type="match status" value="1"/>
</dbReference>
<name>A0AAE9FP57_9CAUD</name>
<dbReference type="GO" id="GO:0016829">
    <property type="term" value="F:lyase activity"/>
    <property type="evidence" value="ECO:0007669"/>
    <property type="project" value="UniProtKB-KW"/>
</dbReference>
<keyword evidence="1" id="KW-0479">Metal-binding</keyword>
<keyword evidence="2" id="KW-0456">Lyase</keyword>
<dbReference type="GO" id="GO:0051539">
    <property type="term" value="F:4 iron, 4 sulfur cluster binding"/>
    <property type="evidence" value="ECO:0007669"/>
    <property type="project" value="UniProtKB-KW"/>
</dbReference>
<evidence type="ECO:0000313" key="4">
    <source>
        <dbReference type="Proteomes" id="UP000829466"/>
    </source>
</evidence>
<reference evidence="3 4" key="1">
    <citation type="submission" date="2021-12" db="EMBL/GenBank/DDBJ databases">
        <title>Characterization of bacteriophage vB_SmaM_Ps15 infective to Stenotrophomonas maltophila clinical ocular isolates.</title>
        <authorList>
            <person name="Damnjanovic D."/>
            <person name="Vazquez-Campos X."/>
            <person name="Elliott L."/>
            <person name="Willcox M."/>
            <person name="Bridge W.J."/>
        </authorList>
    </citation>
    <scope>NUCLEOTIDE SEQUENCE [LARGE SCALE GENOMIC DNA]</scope>
</reference>
<accession>A0AAE9FP57</accession>
<gene>
    <name evidence="3" type="ORF">SmaMPs15_000141</name>
</gene>
<dbReference type="Proteomes" id="UP000829466">
    <property type="component" value="Segment"/>
</dbReference>
<keyword evidence="1" id="KW-0004">4Fe-4S</keyword>
<evidence type="ECO:0000256" key="1">
    <source>
        <dbReference type="ARBA" id="ARBA00022485"/>
    </source>
</evidence>
<proteinExistence type="inferred from homology"/>
<dbReference type="HAMAP" id="MF_00917">
    <property type="entry name" value="QueE"/>
    <property type="match status" value="1"/>
</dbReference>
<organism evidence="3 4">
    <name type="scientific">Stenotrophomonas maltophilia phage vB_SmaM_Ps15</name>
    <dbReference type="NCBI Taxonomy" id="3071007"/>
    <lineage>
        <taxon>Viruses</taxon>
        <taxon>Duplodnaviria</taxon>
        <taxon>Heunggongvirae</taxon>
        <taxon>Uroviricota</taxon>
        <taxon>Caudoviricetes</taxon>
        <taxon>Menderavirus</taxon>
        <taxon>Menderavirus Ps15</taxon>
    </lineage>
</organism>
<dbReference type="InterPro" id="IPR024924">
    <property type="entry name" value="7-CO-7-deazaguanine_synth-like"/>
</dbReference>
<dbReference type="PANTHER" id="PTHR42836">
    <property type="entry name" value="7-CARBOXY-7-DEAZAGUANINE SYNTHASE"/>
    <property type="match status" value="1"/>
</dbReference>